<evidence type="ECO:0000313" key="1">
    <source>
        <dbReference type="EMBL" id="NJC18504.1"/>
    </source>
</evidence>
<organism evidence="1 2">
    <name type="scientific">Butyricimonas paravirosa</name>
    <dbReference type="NCBI Taxonomy" id="1472417"/>
    <lineage>
        <taxon>Bacteria</taxon>
        <taxon>Pseudomonadati</taxon>
        <taxon>Bacteroidota</taxon>
        <taxon>Bacteroidia</taxon>
        <taxon>Bacteroidales</taxon>
        <taxon>Odoribacteraceae</taxon>
        <taxon>Butyricimonas</taxon>
    </lineage>
</organism>
<evidence type="ECO:0000313" key="2">
    <source>
        <dbReference type="Proteomes" id="UP000576368"/>
    </source>
</evidence>
<reference evidence="1 2" key="1">
    <citation type="submission" date="2020-03" db="EMBL/GenBank/DDBJ databases">
        <title>Genomic Encyclopedia of Type Strains, Phase IV (KMG-IV): sequencing the most valuable type-strain genomes for metagenomic binning, comparative biology and taxonomic classification.</title>
        <authorList>
            <person name="Goeker M."/>
        </authorList>
    </citation>
    <scope>NUCLEOTIDE SEQUENCE [LARGE SCALE GENOMIC DNA]</scope>
    <source>
        <strain evidence="1 2">DSM 105722</strain>
    </source>
</reference>
<dbReference type="AlphaFoldDB" id="A0A7X5YD29"/>
<dbReference type="EMBL" id="JAATLI010000007">
    <property type="protein sequence ID" value="NJC18504.1"/>
    <property type="molecule type" value="Genomic_DNA"/>
</dbReference>
<protein>
    <submittedName>
        <fullName evidence="1">Uncharacterized protein</fullName>
    </submittedName>
</protein>
<comment type="caution">
    <text evidence="1">The sequence shown here is derived from an EMBL/GenBank/DDBJ whole genome shotgun (WGS) entry which is preliminary data.</text>
</comment>
<gene>
    <name evidence="1" type="ORF">GGR15_002131</name>
</gene>
<dbReference type="Proteomes" id="UP000576368">
    <property type="component" value="Unassembled WGS sequence"/>
</dbReference>
<accession>A0A7X5YD29</accession>
<dbReference type="RefSeq" id="WP_255378861.1">
    <property type="nucleotide sequence ID" value="NZ_BMPA01000007.1"/>
</dbReference>
<sequence length="40" mass="4355">MPKSWDLLACYLPVVCLLGAVTALLPPYRPIIAAILTDDK</sequence>
<proteinExistence type="predicted"/>
<name>A0A7X5YD29_9BACT</name>
<dbReference type="GeneID" id="86890076"/>